<dbReference type="GO" id="GO:0003677">
    <property type="term" value="F:DNA binding"/>
    <property type="evidence" value="ECO:0007669"/>
    <property type="project" value="UniProtKB-KW"/>
</dbReference>
<dbReference type="PROSITE" id="PS00463">
    <property type="entry name" value="ZN2_CY6_FUNGAL_1"/>
    <property type="match status" value="1"/>
</dbReference>
<keyword evidence="1" id="KW-0805">Transcription regulation</keyword>
<organism evidence="6 7">
    <name type="scientific">Exophiala mesophila</name>
    <name type="common">Black yeast-like fungus</name>
    <dbReference type="NCBI Taxonomy" id="212818"/>
    <lineage>
        <taxon>Eukaryota</taxon>
        <taxon>Fungi</taxon>
        <taxon>Dikarya</taxon>
        <taxon>Ascomycota</taxon>
        <taxon>Pezizomycotina</taxon>
        <taxon>Eurotiomycetes</taxon>
        <taxon>Chaetothyriomycetidae</taxon>
        <taxon>Chaetothyriales</taxon>
        <taxon>Herpotrichiellaceae</taxon>
        <taxon>Exophiala</taxon>
    </lineage>
</organism>
<evidence type="ECO:0000259" key="5">
    <source>
        <dbReference type="PROSITE" id="PS50048"/>
    </source>
</evidence>
<dbReference type="GeneID" id="27318283"/>
<dbReference type="AlphaFoldDB" id="A0A0D1ZRM7"/>
<keyword evidence="3" id="KW-0804">Transcription</keyword>
<dbReference type="InterPro" id="IPR053157">
    <property type="entry name" value="Sterol_Uptake_Regulator"/>
</dbReference>
<dbReference type="InterPro" id="IPR021858">
    <property type="entry name" value="Fun_TF"/>
</dbReference>
<evidence type="ECO:0000313" key="7">
    <source>
        <dbReference type="Proteomes" id="UP000054302"/>
    </source>
</evidence>
<dbReference type="GO" id="GO:0008270">
    <property type="term" value="F:zinc ion binding"/>
    <property type="evidence" value="ECO:0007669"/>
    <property type="project" value="InterPro"/>
</dbReference>
<gene>
    <name evidence="6" type="ORF">PV10_00438</name>
</gene>
<feature type="domain" description="Zn(2)-C6 fungal-type" evidence="5">
    <location>
        <begin position="39"/>
        <end position="69"/>
    </location>
</feature>
<evidence type="ECO:0000313" key="6">
    <source>
        <dbReference type="EMBL" id="KIV96594.1"/>
    </source>
</evidence>
<dbReference type="GO" id="GO:0001228">
    <property type="term" value="F:DNA-binding transcription activator activity, RNA polymerase II-specific"/>
    <property type="evidence" value="ECO:0007669"/>
    <property type="project" value="TreeGrafter"/>
</dbReference>
<keyword evidence="4" id="KW-0539">Nucleus</keyword>
<reference evidence="6 7" key="1">
    <citation type="submission" date="2015-01" db="EMBL/GenBank/DDBJ databases">
        <title>The Genome Sequence of Exophiala mesophila CBS40295.</title>
        <authorList>
            <consortium name="The Broad Institute Genomics Platform"/>
            <person name="Cuomo C."/>
            <person name="de Hoog S."/>
            <person name="Gorbushina A."/>
            <person name="Stielow B."/>
            <person name="Teixiera M."/>
            <person name="Abouelleil A."/>
            <person name="Chapman S.B."/>
            <person name="Priest M."/>
            <person name="Young S.K."/>
            <person name="Wortman J."/>
            <person name="Nusbaum C."/>
            <person name="Birren B."/>
        </authorList>
    </citation>
    <scope>NUCLEOTIDE SEQUENCE [LARGE SCALE GENOMIC DNA]</scope>
    <source>
        <strain evidence="6 7">CBS 40295</strain>
    </source>
</reference>
<accession>A0A0D1ZRM7</accession>
<dbReference type="InterPro" id="IPR036864">
    <property type="entry name" value="Zn2-C6_fun-type_DNA-bd_sf"/>
</dbReference>
<dbReference type="EMBL" id="KN847520">
    <property type="protein sequence ID" value="KIV96594.1"/>
    <property type="molecule type" value="Genomic_DNA"/>
</dbReference>
<dbReference type="VEuPathDB" id="FungiDB:PV10_00438"/>
<dbReference type="Pfam" id="PF00172">
    <property type="entry name" value="Zn_clus"/>
    <property type="match status" value="1"/>
</dbReference>
<dbReference type="InterPro" id="IPR001138">
    <property type="entry name" value="Zn2Cys6_DnaBD"/>
</dbReference>
<protein>
    <recommendedName>
        <fullName evidence="5">Zn(2)-C6 fungal-type domain-containing protein</fullName>
    </recommendedName>
</protein>
<evidence type="ECO:0000256" key="1">
    <source>
        <dbReference type="ARBA" id="ARBA00023015"/>
    </source>
</evidence>
<dbReference type="SUPFAM" id="SSF57701">
    <property type="entry name" value="Zn2/Cys6 DNA-binding domain"/>
    <property type="match status" value="1"/>
</dbReference>
<dbReference type="Proteomes" id="UP000054302">
    <property type="component" value="Unassembled WGS sequence"/>
</dbReference>
<evidence type="ECO:0000256" key="3">
    <source>
        <dbReference type="ARBA" id="ARBA00023163"/>
    </source>
</evidence>
<evidence type="ECO:0000256" key="2">
    <source>
        <dbReference type="ARBA" id="ARBA00023125"/>
    </source>
</evidence>
<sequence length="407" mass="46259">MLQKDPKLFHVLSFSKGTDSSGRTQSYKTRKSHSKSLNGCVICKKRRVKCDEQTPSCRNCVKRGITCVYHNDVLSPRIAQNPQNKVQTGWCSQMDSTLFRYFVNVVGDTMTPMSCRSSALARVIDNAMNEPYAMHSMLAVSACHYRYHRKSPMQKCLSENFHSMHACARLRRSLDMPQVDNVDAVVISTLFLGYLSFADTTEDFGVPLRQREVPFFWLRNQIGLESLVHLFQAKASIRKSSLGMFEDVADAILMLDDKKPATDSIPADLATLFDIREDSSSNDHPYLSALLRLRHLLALNPDNELAVVLYMQFMEGVSQHFLQLLDTLDPKALMLLSYWLALLCSNNCWWSRVRAKNECWAVCEHIDTFGDELLWKFMDFPANACGYPYSGTSSAGRDVVLRIRCDA</sequence>
<dbReference type="OrthoDB" id="416217at2759"/>
<dbReference type="HOGENOM" id="CLU_024934_9_3_1"/>
<dbReference type="CDD" id="cd00067">
    <property type="entry name" value="GAL4"/>
    <property type="match status" value="1"/>
</dbReference>
<evidence type="ECO:0000256" key="4">
    <source>
        <dbReference type="ARBA" id="ARBA00023242"/>
    </source>
</evidence>
<dbReference type="PANTHER" id="PTHR47784">
    <property type="entry name" value="STEROL UPTAKE CONTROL PROTEIN 2"/>
    <property type="match status" value="1"/>
</dbReference>
<dbReference type="PANTHER" id="PTHR47784:SF9">
    <property type="entry name" value="ZN(II)2CYS6 TRANSCRIPTION FACTOR (EUROFUNG)"/>
    <property type="match status" value="1"/>
</dbReference>
<keyword evidence="2" id="KW-0238">DNA-binding</keyword>
<dbReference type="STRING" id="212818.A0A0D1ZRM7"/>
<dbReference type="PROSITE" id="PS50048">
    <property type="entry name" value="ZN2_CY6_FUNGAL_2"/>
    <property type="match status" value="1"/>
</dbReference>
<dbReference type="OMA" id="NGCVICK"/>
<proteinExistence type="predicted"/>
<keyword evidence="7" id="KW-1185">Reference proteome</keyword>
<dbReference type="SMART" id="SM00066">
    <property type="entry name" value="GAL4"/>
    <property type="match status" value="1"/>
</dbReference>
<dbReference type="Pfam" id="PF11951">
    <property type="entry name" value="Fungal_trans_2"/>
    <property type="match status" value="1"/>
</dbReference>
<name>A0A0D1ZRM7_EXOME</name>
<dbReference type="RefSeq" id="XP_016228168.1">
    <property type="nucleotide sequence ID" value="XM_016364519.1"/>
</dbReference>
<dbReference type="Gene3D" id="4.10.240.10">
    <property type="entry name" value="Zn(2)-C6 fungal-type DNA-binding domain"/>
    <property type="match status" value="1"/>
</dbReference>